<evidence type="ECO:0000313" key="1">
    <source>
        <dbReference type="EMBL" id="ELU43593.1"/>
    </source>
</evidence>
<evidence type="ECO:0000313" key="2">
    <source>
        <dbReference type="Proteomes" id="UP000011668"/>
    </source>
</evidence>
<dbReference type="HOGENOM" id="CLU_2374232_0_0_1"/>
<proteinExistence type="predicted"/>
<comment type="caution">
    <text evidence="1">The sequence shown here is derived from an EMBL/GenBank/DDBJ whole genome shotgun (WGS) entry which is preliminary data.</text>
</comment>
<dbReference type="AlphaFoldDB" id="L8X3I6"/>
<gene>
    <name evidence="1" type="ORF">AG1IA_02365</name>
</gene>
<dbReference type="EMBL" id="AFRT01000525">
    <property type="protein sequence ID" value="ELU43593.1"/>
    <property type="molecule type" value="Genomic_DNA"/>
</dbReference>
<sequence length="95" mass="10329">MHVVPADENRKYAELFQVSVGGNVKSSSLALVQLGLRLGTQNSSANVKHGHYFHSGKPAPPKFDQCISPSKCCCITYVGIVYVDFAIVRDAFRAS</sequence>
<organism evidence="1 2">
    <name type="scientific">Thanatephorus cucumeris (strain AG1-IA)</name>
    <name type="common">Rice sheath blight fungus</name>
    <name type="synonym">Rhizoctonia solani</name>
    <dbReference type="NCBI Taxonomy" id="983506"/>
    <lineage>
        <taxon>Eukaryota</taxon>
        <taxon>Fungi</taxon>
        <taxon>Dikarya</taxon>
        <taxon>Basidiomycota</taxon>
        <taxon>Agaricomycotina</taxon>
        <taxon>Agaricomycetes</taxon>
        <taxon>Cantharellales</taxon>
        <taxon>Ceratobasidiaceae</taxon>
        <taxon>Rhizoctonia</taxon>
        <taxon>Rhizoctonia solani AG-1</taxon>
    </lineage>
</organism>
<protein>
    <submittedName>
        <fullName evidence="1">Uncharacterized protein</fullName>
    </submittedName>
</protein>
<keyword evidence="2" id="KW-1185">Reference proteome</keyword>
<name>L8X3I6_THACA</name>
<reference evidence="1 2" key="1">
    <citation type="journal article" date="2013" name="Nat. Commun.">
        <title>The evolution and pathogenic mechanisms of the rice sheath blight pathogen.</title>
        <authorList>
            <person name="Zheng A."/>
            <person name="Lin R."/>
            <person name="Xu L."/>
            <person name="Qin P."/>
            <person name="Tang C."/>
            <person name="Ai P."/>
            <person name="Zhang D."/>
            <person name="Liu Y."/>
            <person name="Sun Z."/>
            <person name="Feng H."/>
            <person name="Wang Y."/>
            <person name="Chen Y."/>
            <person name="Liang X."/>
            <person name="Fu R."/>
            <person name="Li Q."/>
            <person name="Zhang J."/>
            <person name="Yu X."/>
            <person name="Xie Z."/>
            <person name="Ding L."/>
            <person name="Guan P."/>
            <person name="Tang J."/>
            <person name="Liang Y."/>
            <person name="Wang S."/>
            <person name="Deng Q."/>
            <person name="Li S."/>
            <person name="Zhu J."/>
            <person name="Wang L."/>
            <person name="Liu H."/>
            <person name="Li P."/>
        </authorList>
    </citation>
    <scope>NUCLEOTIDE SEQUENCE [LARGE SCALE GENOMIC DNA]</scope>
    <source>
        <strain evidence="2">AG-1 IA</strain>
    </source>
</reference>
<accession>L8X3I6</accession>
<dbReference type="Proteomes" id="UP000011668">
    <property type="component" value="Unassembled WGS sequence"/>
</dbReference>